<reference evidence="3 4" key="1">
    <citation type="submission" date="2020-07" db="EMBL/GenBank/DDBJ databases">
        <title>Sequencing the genomes of 1000 actinobacteria strains.</title>
        <authorList>
            <person name="Klenk H.-P."/>
        </authorList>
    </citation>
    <scope>NUCLEOTIDE SEQUENCE [LARGE SCALE GENOMIC DNA]</scope>
    <source>
        <strain evidence="3 4">DSM 45975</strain>
    </source>
</reference>
<feature type="compositionally biased region" description="Polar residues" evidence="1">
    <location>
        <begin position="204"/>
        <end position="216"/>
    </location>
</feature>
<evidence type="ECO:0000256" key="2">
    <source>
        <dbReference type="SAM" id="Phobius"/>
    </source>
</evidence>
<evidence type="ECO:0000256" key="1">
    <source>
        <dbReference type="SAM" id="MobiDB-lite"/>
    </source>
</evidence>
<keyword evidence="4" id="KW-1185">Reference proteome</keyword>
<feature type="compositionally biased region" description="Low complexity" evidence="1">
    <location>
        <begin position="83"/>
        <end position="98"/>
    </location>
</feature>
<feature type="compositionally biased region" description="Basic and acidic residues" evidence="1">
    <location>
        <begin position="129"/>
        <end position="140"/>
    </location>
</feature>
<dbReference type="EMBL" id="JACGWZ010000007">
    <property type="protein sequence ID" value="MBA8827173.1"/>
    <property type="molecule type" value="Genomic_DNA"/>
</dbReference>
<accession>A0A839E1M3</accession>
<dbReference type="Proteomes" id="UP000569329">
    <property type="component" value="Unassembled WGS sequence"/>
</dbReference>
<feature type="compositionally biased region" description="Acidic residues" evidence="1">
    <location>
        <begin position="273"/>
        <end position="296"/>
    </location>
</feature>
<keyword evidence="2" id="KW-0812">Transmembrane</keyword>
<organism evidence="3 4">
    <name type="scientific">Halosaccharopolyspora lacisalsi</name>
    <dbReference type="NCBI Taxonomy" id="1000566"/>
    <lineage>
        <taxon>Bacteria</taxon>
        <taxon>Bacillati</taxon>
        <taxon>Actinomycetota</taxon>
        <taxon>Actinomycetes</taxon>
        <taxon>Pseudonocardiales</taxon>
        <taxon>Pseudonocardiaceae</taxon>
        <taxon>Halosaccharopolyspora</taxon>
    </lineage>
</organism>
<proteinExistence type="predicted"/>
<name>A0A839E1M3_9PSEU</name>
<keyword evidence="2" id="KW-0472">Membrane</keyword>
<dbReference type="RefSeq" id="WP_182546352.1">
    <property type="nucleotide sequence ID" value="NZ_JACGWZ010000007.1"/>
</dbReference>
<feature type="transmembrane region" description="Helical" evidence="2">
    <location>
        <begin position="385"/>
        <end position="405"/>
    </location>
</feature>
<dbReference type="AlphaFoldDB" id="A0A839E1M3"/>
<evidence type="ECO:0000313" key="3">
    <source>
        <dbReference type="EMBL" id="MBA8827173.1"/>
    </source>
</evidence>
<feature type="compositionally biased region" description="Low complexity" evidence="1">
    <location>
        <begin position="225"/>
        <end position="237"/>
    </location>
</feature>
<keyword evidence="2" id="KW-1133">Transmembrane helix</keyword>
<comment type="caution">
    <text evidence="3">The sequence shown here is derived from an EMBL/GenBank/DDBJ whole genome shotgun (WGS) entry which is preliminary data.</text>
</comment>
<evidence type="ECO:0008006" key="5">
    <source>
        <dbReference type="Google" id="ProtNLM"/>
    </source>
</evidence>
<protein>
    <recommendedName>
        <fullName evidence="5">Transmembrane protein</fullName>
    </recommendedName>
</protein>
<gene>
    <name evidence="3" type="ORF">FHX42_004557</name>
</gene>
<feature type="transmembrane region" description="Helical" evidence="2">
    <location>
        <begin position="353"/>
        <end position="373"/>
    </location>
</feature>
<sequence length="407" mass="43462">MSRDSGSEDPSKRTVAELLAEHGGGGSQRNARRRRRRAEDPTETAPQTIIDRVVSDSGRMRPIPAEEEAAEGTTDQQQPPATEEAQSPPASPVPQSEPEGADNTEGAPAPQPDADFWARRFSAAGSAPEGERQPEHDTGRRAAAPAPSESEITVQQPALPKRPARGQGPVTPAPPRAVSNESPTQAVPIPPVPEDGPPRVGDTFTAQGNTVESTEQFPPVEGTLAPEATASADVAAPPAYPPEGQGSPALEDDSEDPYDSLSYEADHDVYTADYDDFDDDDGDYDDFDDDVDDAYDPDLPAGMDAEDYLEDEAEEEESERTPVKEWLLLITQGGVGLLTGGLVWLGFRWLWTVIPLAALIAAVIIIGALVFIARRFLRTDDLQTVLLAVLVGLICTVSPAALLLIGY</sequence>
<feature type="region of interest" description="Disordered" evidence="1">
    <location>
        <begin position="1"/>
        <end position="303"/>
    </location>
</feature>
<feature type="compositionally biased region" description="Basic and acidic residues" evidence="1">
    <location>
        <begin position="1"/>
        <end position="15"/>
    </location>
</feature>
<evidence type="ECO:0000313" key="4">
    <source>
        <dbReference type="Proteomes" id="UP000569329"/>
    </source>
</evidence>